<evidence type="ECO:0000256" key="8">
    <source>
        <dbReference type="ARBA" id="ARBA00023015"/>
    </source>
</evidence>
<dbReference type="InterPro" id="IPR050910">
    <property type="entry name" value="JMJD6_ArgDemeth/LysHydrox"/>
</dbReference>
<feature type="compositionally biased region" description="Basic and acidic residues" evidence="12">
    <location>
        <begin position="449"/>
        <end position="459"/>
    </location>
</feature>
<comment type="cofactor">
    <cofactor evidence="1">
        <name>Fe(2+)</name>
        <dbReference type="ChEBI" id="CHEBI:29033"/>
    </cofactor>
</comment>
<evidence type="ECO:0000256" key="6">
    <source>
        <dbReference type="ARBA" id="ARBA00023002"/>
    </source>
</evidence>
<comment type="subcellular location">
    <subcellularLocation>
        <location evidence="2">Nucleus</location>
    </subcellularLocation>
</comment>
<keyword evidence="4" id="KW-0156">Chromatin regulator</keyword>
<dbReference type="Gene3D" id="1.20.1280.270">
    <property type="match status" value="1"/>
</dbReference>
<feature type="region of interest" description="Disordered" evidence="12">
    <location>
        <begin position="429"/>
        <end position="470"/>
    </location>
</feature>
<evidence type="ECO:0000259" key="13">
    <source>
        <dbReference type="PROSITE" id="PS51184"/>
    </source>
</evidence>
<evidence type="ECO:0000313" key="15">
    <source>
        <dbReference type="Proteomes" id="UP001157974"/>
    </source>
</evidence>
<evidence type="ECO:0000256" key="11">
    <source>
        <dbReference type="ARBA" id="ARBA00038068"/>
    </source>
</evidence>
<evidence type="ECO:0000256" key="2">
    <source>
        <dbReference type="ARBA" id="ARBA00004123"/>
    </source>
</evidence>
<evidence type="ECO:0000256" key="9">
    <source>
        <dbReference type="ARBA" id="ARBA00023163"/>
    </source>
</evidence>
<dbReference type="SMART" id="SM00558">
    <property type="entry name" value="JmjC"/>
    <property type="match status" value="1"/>
</dbReference>
<keyword evidence="7" id="KW-0408">Iron</keyword>
<dbReference type="GO" id="GO:0005737">
    <property type="term" value="C:cytoplasm"/>
    <property type="evidence" value="ECO:0007669"/>
    <property type="project" value="TreeGrafter"/>
</dbReference>
<dbReference type="AlphaFoldDB" id="A0AAV8UKP1"/>
<dbReference type="GO" id="GO:0005634">
    <property type="term" value="C:nucleus"/>
    <property type="evidence" value="ECO:0007669"/>
    <property type="project" value="UniProtKB-SubCell"/>
</dbReference>
<keyword evidence="10" id="KW-0539">Nucleus</keyword>
<feature type="compositionally biased region" description="Polar residues" evidence="12">
    <location>
        <begin position="431"/>
        <end position="445"/>
    </location>
</feature>
<dbReference type="PROSITE" id="PS51184">
    <property type="entry name" value="JMJC"/>
    <property type="match status" value="1"/>
</dbReference>
<name>A0AAV8UKP1_9RHOD</name>
<keyword evidence="3" id="KW-0479">Metal-binding</keyword>
<evidence type="ECO:0000256" key="4">
    <source>
        <dbReference type="ARBA" id="ARBA00022853"/>
    </source>
</evidence>
<gene>
    <name evidence="14" type="ORF">NDN08_006396</name>
</gene>
<dbReference type="PANTHER" id="PTHR12480:SF32">
    <property type="entry name" value="BIFUNCTIONAL ARGININE DEMETHYLASE AND LYSYL-HYDROXYLASE JMJD6"/>
    <property type="match status" value="1"/>
</dbReference>
<dbReference type="InterPro" id="IPR003347">
    <property type="entry name" value="JmjC_dom"/>
</dbReference>
<sequence length="470" mass="54505">MDGSVRIQELIGDPRGYDARILGRAKVKCRSDIALQDWNVRGYLGDQTCLDEPEEHGGIARVHTDNLSVEEFFQKFEVPGVPLCIDGIVQQWPAWKNWSLKSLHRRYRHVKFRVGDDDDGYAVRIKMKYFLRYMMSQTDDSPLYIFDSRFPKIDGSHVLLGDYEVPKYFREDLFHLLGEHRRPPYRWFLVGPKRSGSGVHIDPLGTSAWNALISGRKRWILFPPNIPKKIVKAKSLKRIGEDDEPVDYFTNILPRLKQSMGDALDYIEFVQYPGETVFIPGGWWHAVLNLDDTIAVTQNFVSSNNFRNCWYQTRKGRRGMARKWYRELKSSHPHLATVADEVNRMHGYNMERERERHHEDYRRQVFARRVKVGVEKYRRKLNGVDLDKSSSSSGDGTDSDWTSLSENFDGLDSDEENQVGMTIRQLLVHPPQQQLDQYTPSQNGTAGYHARDESCRTEHLPTAPRVSELG</sequence>
<accession>A0AAV8UKP1</accession>
<keyword evidence="15" id="KW-1185">Reference proteome</keyword>
<evidence type="ECO:0000256" key="5">
    <source>
        <dbReference type="ARBA" id="ARBA00022964"/>
    </source>
</evidence>
<evidence type="ECO:0000313" key="14">
    <source>
        <dbReference type="EMBL" id="KAJ8903081.1"/>
    </source>
</evidence>
<reference evidence="14 15" key="1">
    <citation type="journal article" date="2023" name="Nat. Commun.">
        <title>Origin of minicircular mitochondrial genomes in red algae.</title>
        <authorList>
            <person name="Lee Y."/>
            <person name="Cho C.H."/>
            <person name="Lee Y.M."/>
            <person name="Park S.I."/>
            <person name="Yang J.H."/>
            <person name="West J.A."/>
            <person name="Bhattacharya D."/>
            <person name="Yoon H.S."/>
        </authorList>
    </citation>
    <scope>NUCLEOTIDE SEQUENCE [LARGE SCALE GENOMIC DNA]</scope>
    <source>
        <strain evidence="14 15">CCMP1338</strain>
        <tissue evidence="14">Whole cell</tissue>
    </source>
</reference>
<comment type="similarity">
    <text evidence="11">Belongs to the JMJD6 family.</text>
</comment>
<keyword evidence="8" id="KW-0805">Transcription regulation</keyword>
<evidence type="ECO:0000256" key="3">
    <source>
        <dbReference type="ARBA" id="ARBA00022723"/>
    </source>
</evidence>
<keyword evidence="9" id="KW-0804">Transcription</keyword>
<dbReference type="PANTHER" id="PTHR12480">
    <property type="entry name" value="ARGININE DEMETHYLASE AND LYSYL-HYDROXYLASE JMJD"/>
    <property type="match status" value="1"/>
</dbReference>
<evidence type="ECO:0000256" key="1">
    <source>
        <dbReference type="ARBA" id="ARBA00001954"/>
    </source>
</evidence>
<keyword evidence="5" id="KW-0223">Dioxygenase</keyword>
<protein>
    <recommendedName>
        <fullName evidence="13">JmjC domain-containing protein</fullName>
    </recommendedName>
</protein>
<evidence type="ECO:0000256" key="12">
    <source>
        <dbReference type="SAM" id="MobiDB-lite"/>
    </source>
</evidence>
<dbReference type="GO" id="GO:0046872">
    <property type="term" value="F:metal ion binding"/>
    <property type="evidence" value="ECO:0007669"/>
    <property type="project" value="UniProtKB-KW"/>
</dbReference>
<evidence type="ECO:0000256" key="10">
    <source>
        <dbReference type="ARBA" id="ARBA00023242"/>
    </source>
</evidence>
<dbReference type="GO" id="GO:0106140">
    <property type="term" value="F:P-TEFb complex binding"/>
    <property type="evidence" value="ECO:0007669"/>
    <property type="project" value="TreeGrafter"/>
</dbReference>
<dbReference type="Pfam" id="PF02373">
    <property type="entry name" value="JmjC"/>
    <property type="match status" value="1"/>
</dbReference>
<dbReference type="SUPFAM" id="SSF51197">
    <property type="entry name" value="Clavaminate synthase-like"/>
    <property type="match status" value="1"/>
</dbReference>
<feature type="domain" description="JmjC" evidence="13">
    <location>
        <begin position="154"/>
        <end position="317"/>
    </location>
</feature>
<feature type="compositionally biased region" description="Low complexity" evidence="12">
    <location>
        <begin position="389"/>
        <end position="405"/>
    </location>
</feature>
<dbReference type="GO" id="GO:0033749">
    <property type="term" value="F:histone H4R3 demethylase activity"/>
    <property type="evidence" value="ECO:0007669"/>
    <property type="project" value="TreeGrafter"/>
</dbReference>
<evidence type="ECO:0000256" key="7">
    <source>
        <dbReference type="ARBA" id="ARBA00023004"/>
    </source>
</evidence>
<comment type="caution">
    <text evidence="14">The sequence shown here is derived from an EMBL/GenBank/DDBJ whole genome shotgun (WGS) entry which is preliminary data.</text>
</comment>
<dbReference type="EMBL" id="JAMWBK010000008">
    <property type="protein sequence ID" value="KAJ8903081.1"/>
    <property type="molecule type" value="Genomic_DNA"/>
</dbReference>
<proteinExistence type="inferred from homology"/>
<organism evidence="14 15">
    <name type="scientific">Rhodosorus marinus</name>
    <dbReference type="NCBI Taxonomy" id="101924"/>
    <lineage>
        <taxon>Eukaryota</taxon>
        <taxon>Rhodophyta</taxon>
        <taxon>Stylonematophyceae</taxon>
        <taxon>Stylonematales</taxon>
        <taxon>Stylonemataceae</taxon>
        <taxon>Rhodosorus</taxon>
    </lineage>
</organism>
<dbReference type="Proteomes" id="UP001157974">
    <property type="component" value="Unassembled WGS sequence"/>
</dbReference>
<keyword evidence="6" id="KW-0560">Oxidoreductase</keyword>
<dbReference type="Gene3D" id="2.60.120.650">
    <property type="entry name" value="Cupin"/>
    <property type="match status" value="1"/>
</dbReference>
<feature type="region of interest" description="Disordered" evidence="12">
    <location>
        <begin position="385"/>
        <end position="414"/>
    </location>
</feature>